<evidence type="ECO:0000256" key="1">
    <source>
        <dbReference type="ARBA" id="ARBA00022490"/>
    </source>
</evidence>
<gene>
    <name evidence="3 6" type="primary">rimP</name>
    <name evidence="6" type="ORF">MTBBW1_1610006</name>
</gene>
<evidence type="ECO:0000256" key="3">
    <source>
        <dbReference type="HAMAP-Rule" id="MF_01077"/>
    </source>
</evidence>
<dbReference type="Gene3D" id="2.30.30.180">
    <property type="entry name" value="Ribosome maturation factor RimP, C-terminal domain"/>
    <property type="match status" value="1"/>
</dbReference>
<dbReference type="Pfam" id="PF02576">
    <property type="entry name" value="RimP_N"/>
    <property type="match status" value="1"/>
</dbReference>
<dbReference type="GO" id="GO:0005829">
    <property type="term" value="C:cytosol"/>
    <property type="evidence" value="ECO:0007669"/>
    <property type="project" value="TreeGrafter"/>
</dbReference>
<dbReference type="SUPFAM" id="SSF75420">
    <property type="entry name" value="YhbC-like, N-terminal domain"/>
    <property type="match status" value="1"/>
</dbReference>
<dbReference type="GO" id="GO:0006412">
    <property type="term" value="P:translation"/>
    <property type="evidence" value="ECO:0007669"/>
    <property type="project" value="TreeGrafter"/>
</dbReference>
<proteinExistence type="inferred from homology"/>
<sequence length="161" mass="18014">MGKDQAWAESVIATVKDIAEDVCSSENMEFVHAEMLSENGGATLRIYLDKPGGITIDDCIYMNRQMGDLLDVHLDDVGRYRLEISSPGPRRPLTKLQDFERFKGERAKIELMLPVDGRKRFTGSIEGVDEKGMVTLLVDQRRVAVGFDQIKKARLSGTHGE</sequence>
<evidence type="ECO:0000259" key="4">
    <source>
        <dbReference type="Pfam" id="PF02576"/>
    </source>
</evidence>
<dbReference type="PANTHER" id="PTHR33867">
    <property type="entry name" value="RIBOSOME MATURATION FACTOR RIMP"/>
    <property type="match status" value="1"/>
</dbReference>
<dbReference type="InterPro" id="IPR003728">
    <property type="entry name" value="Ribosome_maturation_RimP"/>
</dbReference>
<feature type="domain" description="Ribosome maturation factor RimP N-terminal" evidence="4">
    <location>
        <begin position="18"/>
        <end position="88"/>
    </location>
</feature>
<dbReference type="CDD" id="cd01734">
    <property type="entry name" value="YlxS_C"/>
    <property type="match status" value="1"/>
</dbReference>
<dbReference type="Pfam" id="PF17384">
    <property type="entry name" value="DUF150_C"/>
    <property type="match status" value="1"/>
</dbReference>
<dbReference type="InterPro" id="IPR028998">
    <property type="entry name" value="RimP_C"/>
</dbReference>
<dbReference type="HAMAP" id="MF_01077">
    <property type="entry name" value="RimP"/>
    <property type="match status" value="1"/>
</dbReference>
<dbReference type="Proteomes" id="UP000191931">
    <property type="component" value="Unassembled WGS sequence"/>
</dbReference>
<keyword evidence="7" id="KW-1185">Reference proteome</keyword>
<feature type="domain" description="Ribosome maturation factor RimP C-terminal" evidence="5">
    <location>
        <begin position="93"/>
        <end position="157"/>
    </location>
</feature>
<dbReference type="GO" id="GO:0000028">
    <property type="term" value="P:ribosomal small subunit assembly"/>
    <property type="evidence" value="ECO:0007669"/>
    <property type="project" value="TreeGrafter"/>
</dbReference>
<comment type="function">
    <text evidence="3">Required for maturation of 30S ribosomal subunits.</text>
</comment>
<dbReference type="InterPro" id="IPR036847">
    <property type="entry name" value="RimP_C_sf"/>
</dbReference>
<dbReference type="InterPro" id="IPR035956">
    <property type="entry name" value="RimP_N_sf"/>
</dbReference>
<protein>
    <recommendedName>
        <fullName evidence="3">Ribosome maturation factor RimP</fullName>
    </recommendedName>
</protein>
<dbReference type="RefSeq" id="WP_080805317.1">
    <property type="nucleotide sequence ID" value="NZ_LT828550.1"/>
</dbReference>
<evidence type="ECO:0000313" key="7">
    <source>
        <dbReference type="Proteomes" id="UP000191931"/>
    </source>
</evidence>
<reference evidence="6 7" key="1">
    <citation type="submission" date="2017-03" db="EMBL/GenBank/DDBJ databases">
        <authorList>
            <person name="Afonso C.L."/>
            <person name="Miller P.J."/>
            <person name="Scott M.A."/>
            <person name="Spackman E."/>
            <person name="Goraichik I."/>
            <person name="Dimitrov K.M."/>
            <person name="Suarez D.L."/>
            <person name="Swayne D.E."/>
        </authorList>
    </citation>
    <scope>NUCLEOTIDE SEQUENCE [LARGE SCALE GENOMIC DNA]</scope>
    <source>
        <strain evidence="6">PRJEB14757</strain>
    </source>
</reference>
<dbReference type="AlphaFoldDB" id="A0A1W1H8T5"/>
<dbReference type="PANTHER" id="PTHR33867:SF1">
    <property type="entry name" value="RIBOSOME MATURATION FACTOR RIMP"/>
    <property type="match status" value="1"/>
</dbReference>
<dbReference type="SUPFAM" id="SSF74942">
    <property type="entry name" value="YhbC-like, C-terminal domain"/>
    <property type="match status" value="1"/>
</dbReference>
<dbReference type="OrthoDB" id="9805006at2"/>
<keyword evidence="2 3" id="KW-0690">Ribosome biogenesis</keyword>
<accession>A0A1W1H8T5</accession>
<dbReference type="EMBL" id="FWEV01000070">
    <property type="protein sequence ID" value="SLM28844.1"/>
    <property type="molecule type" value="Genomic_DNA"/>
</dbReference>
<dbReference type="Gene3D" id="3.30.300.70">
    <property type="entry name" value="RimP-like superfamily, N-terminal"/>
    <property type="match status" value="1"/>
</dbReference>
<keyword evidence="1 3" id="KW-0963">Cytoplasm</keyword>
<comment type="similarity">
    <text evidence="3">Belongs to the RimP family.</text>
</comment>
<dbReference type="STRING" id="1246637.MTBBW1_1610006"/>
<evidence type="ECO:0000313" key="6">
    <source>
        <dbReference type="EMBL" id="SLM28844.1"/>
    </source>
</evidence>
<dbReference type="InterPro" id="IPR028989">
    <property type="entry name" value="RimP_N"/>
</dbReference>
<evidence type="ECO:0000256" key="2">
    <source>
        <dbReference type="ARBA" id="ARBA00022517"/>
    </source>
</evidence>
<organism evidence="6 7">
    <name type="scientific">Desulfamplus magnetovallimortis</name>
    <dbReference type="NCBI Taxonomy" id="1246637"/>
    <lineage>
        <taxon>Bacteria</taxon>
        <taxon>Pseudomonadati</taxon>
        <taxon>Thermodesulfobacteriota</taxon>
        <taxon>Desulfobacteria</taxon>
        <taxon>Desulfobacterales</taxon>
        <taxon>Desulfobacteraceae</taxon>
        <taxon>Desulfamplus</taxon>
    </lineage>
</organism>
<evidence type="ECO:0000259" key="5">
    <source>
        <dbReference type="Pfam" id="PF17384"/>
    </source>
</evidence>
<name>A0A1W1H8T5_9BACT</name>
<comment type="subcellular location">
    <subcellularLocation>
        <location evidence="3">Cytoplasm</location>
    </subcellularLocation>
</comment>